<dbReference type="EMBL" id="FUYG01000002">
    <property type="protein sequence ID" value="SKA85982.1"/>
    <property type="molecule type" value="Genomic_DNA"/>
</dbReference>
<keyword evidence="2" id="KW-0808">Transferase</keyword>
<dbReference type="InterPro" id="IPR021520">
    <property type="entry name" value="Stealth_CR2"/>
</dbReference>
<keyword evidence="3" id="KW-0270">Exopolysaccharide synthesis</keyword>
<evidence type="ECO:0000259" key="7">
    <source>
        <dbReference type="Pfam" id="PF17103"/>
    </source>
</evidence>
<dbReference type="Proteomes" id="UP000189735">
    <property type="component" value="Unassembled WGS sequence"/>
</dbReference>
<evidence type="ECO:0000256" key="1">
    <source>
        <dbReference type="ARBA" id="ARBA00007583"/>
    </source>
</evidence>
<protein>
    <submittedName>
        <fullName evidence="8">UDP-glucose 4-epimerase</fullName>
    </submittedName>
</protein>
<evidence type="ECO:0000259" key="5">
    <source>
        <dbReference type="Pfam" id="PF17101"/>
    </source>
</evidence>
<gene>
    <name evidence="8" type="ORF">SAMN06295879_0855</name>
</gene>
<evidence type="ECO:0000313" key="8">
    <source>
        <dbReference type="EMBL" id="SKA85982.1"/>
    </source>
</evidence>
<proteinExistence type="inferred from homology"/>
<sequence>MSGSSATHNIDIDEGVEAFTPQELFTAATGVHGAPRSWPEVHGRPDVIVKKGLATLINTSLTPHQALVEDLLFIRDAFIAGGIDFVLVRGNDERPVLVVDAPLRRRVEKALAAACADEPFYSRTVGGRRRPPVLLGDGLLSEKRSAMIFRLFRPRLEPLGGLSYGSSTGIELQFWSIEGDHYVCPVENSLTRRELPLVEAIPATVELYGRSWDTFQGMFEPHATDVTFDIDLVFSWVDGNDVEYQKARAARMEGVVVGEGDEADARYRQVDELKYALRSVYLFAPWVRNIFIATDSPRPAWLDEHPRVQLMRSEQFFEDPSVLPTHNSQAVESQLHNIPGLSEHFLYSNDDMFFGRLVPPSMFFSSGGVTKFIEATTRIGLGFSDPSRSGFENSARVNRDLLQKKFGHVITRHLEHTPAPLRKSIISLLEADFPEEFRRTAASRFRSKSDISVTNSLYHYYALLQGHAVTQEDAKVLYVDTTLKSGLGRLPALLRRRQYDLFCLNDGSFPEVPADERAELMVDFLEKYFPIPAPWEKTSV</sequence>
<evidence type="ECO:0000256" key="2">
    <source>
        <dbReference type="ARBA" id="ARBA00022679"/>
    </source>
</evidence>
<organism evidence="8 9">
    <name type="scientific">Agreia bicolorata</name>
    <dbReference type="NCBI Taxonomy" id="110935"/>
    <lineage>
        <taxon>Bacteria</taxon>
        <taxon>Bacillati</taxon>
        <taxon>Actinomycetota</taxon>
        <taxon>Actinomycetes</taxon>
        <taxon>Micrococcales</taxon>
        <taxon>Microbacteriaceae</taxon>
        <taxon>Agreia</taxon>
    </lineage>
</organism>
<dbReference type="Pfam" id="PF11380">
    <property type="entry name" value="Stealth_CR2"/>
    <property type="match status" value="1"/>
</dbReference>
<dbReference type="InterPro" id="IPR031358">
    <property type="entry name" value="Stealth_CR1"/>
</dbReference>
<dbReference type="InterPro" id="IPR031356">
    <property type="entry name" value="Stealth_CR4"/>
</dbReference>
<feature type="domain" description="Stealth protein CR2 conserved region 2" evidence="4">
    <location>
        <begin position="266"/>
        <end position="370"/>
    </location>
</feature>
<dbReference type="PANTHER" id="PTHR24045:SF0">
    <property type="entry name" value="N-ACETYLGLUCOSAMINE-1-PHOSPHOTRANSFERASE SUBUNITS ALPHA_BETA"/>
    <property type="match status" value="1"/>
</dbReference>
<feature type="domain" description="Stealth protein CR4 conserved region 4" evidence="7">
    <location>
        <begin position="493"/>
        <end position="538"/>
    </location>
</feature>
<dbReference type="PANTHER" id="PTHR24045">
    <property type="match status" value="1"/>
</dbReference>
<dbReference type="InterPro" id="IPR047141">
    <property type="entry name" value="Stealth"/>
</dbReference>
<dbReference type="GO" id="GO:0016772">
    <property type="term" value="F:transferase activity, transferring phosphorus-containing groups"/>
    <property type="evidence" value="ECO:0007669"/>
    <property type="project" value="InterPro"/>
</dbReference>
<feature type="domain" description="Stealth protein CR1 conserved region 1" evidence="5">
    <location>
        <begin position="228"/>
        <end position="254"/>
    </location>
</feature>
<accession>A0A1T4X8P8</accession>
<evidence type="ECO:0000259" key="6">
    <source>
        <dbReference type="Pfam" id="PF17102"/>
    </source>
</evidence>
<feature type="domain" description="Stealth protein CR3 conserved region 3" evidence="6">
    <location>
        <begin position="416"/>
        <end position="462"/>
    </location>
</feature>
<evidence type="ECO:0000256" key="3">
    <source>
        <dbReference type="ARBA" id="ARBA00023169"/>
    </source>
</evidence>
<dbReference type="Pfam" id="PF17103">
    <property type="entry name" value="Stealth_CR4"/>
    <property type="match status" value="1"/>
</dbReference>
<evidence type="ECO:0000259" key="4">
    <source>
        <dbReference type="Pfam" id="PF11380"/>
    </source>
</evidence>
<dbReference type="Pfam" id="PF17102">
    <property type="entry name" value="Stealth_CR3"/>
    <property type="match status" value="1"/>
</dbReference>
<reference evidence="9" key="1">
    <citation type="submission" date="2017-02" db="EMBL/GenBank/DDBJ databases">
        <authorList>
            <person name="Varghese N."/>
            <person name="Submissions S."/>
        </authorList>
    </citation>
    <scope>NUCLEOTIDE SEQUENCE [LARGE SCALE GENOMIC DNA]</scope>
    <source>
        <strain evidence="9">VKM Ac-2052</strain>
    </source>
</reference>
<dbReference type="InterPro" id="IPR031357">
    <property type="entry name" value="Stealth_CR3"/>
</dbReference>
<dbReference type="GO" id="GO:0000271">
    <property type="term" value="P:polysaccharide biosynthetic process"/>
    <property type="evidence" value="ECO:0007669"/>
    <property type="project" value="UniProtKB-KW"/>
</dbReference>
<dbReference type="AlphaFoldDB" id="A0A1T4X8P8"/>
<dbReference type="Pfam" id="PF17101">
    <property type="entry name" value="Stealth_CR1"/>
    <property type="match status" value="1"/>
</dbReference>
<evidence type="ECO:0000313" key="9">
    <source>
        <dbReference type="Proteomes" id="UP000189735"/>
    </source>
</evidence>
<comment type="similarity">
    <text evidence="1">Belongs to the stealth family.</text>
</comment>
<name>A0A1T4X8P8_9MICO</name>